<protein>
    <submittedName>
        <fullName evidence="1">Uncharacterized protein</fullName>
    </submittedName>
</protein>
<dbReference type="RefSeq" id="WP_022935863.1">
    <property type="nucleotide sequence ID" value="NZ_LR214940.1"/>
</dbReference>
<sequence>MKRTIITTLKFFDSCLEIEAVEYTSKGIFPIFLNSIDSKNTSDLEQKGFIRDSKIAIEKLIKGKITELIVIVSNKKEIELKTSLYNFEFSLKQFKNTFCGKDVDTLLNKDFKKNSKYIIDSVLVNQKTVNDKLYVVKSITTISNDFYNKIVEFTSQNKLNIAKIMTFDFTRSQNFNTNKSLFIDIYKNVISLNYFSKNILTKSEILEVGLNDVSKHLIENNFVQNTSDAYMIVKKLLSNNFNNILIDGKIISSETLKLLMNSFYDDIFSSIKKYIANNKMANGKNQLTINLFVKPNDALYECNSYKELIKDENSIIMNVVPATNNFDVISSEMNGIIRIITNMELSSQISMNEEKLLTTETFVVDTTMLRNSKSFKRKVLYI</sequence>
<reference evidence="1 2" key="1">
    <citation type="submission" date="2019-01" db="EMBL/GenBank/DDBJ databases">
        <authorList>
            <consortium name="Pathogen Informatics"/>
        </authorList>
    </citation>
    <scope>NUCLEOTIDE SEQUENCE [LARGE SCALE GENOMIC DNA]</scope>
    <source>
        <strain evidence="1 2">NCTC10112</strain>
    </source>
</reference>
<dbReference type="OrthoDB" id="398285at2"/>
<organism evidence="1 2">
    <name type="scientific">Metamycoplasma orale</name>
    <name type="common">Mycoplasma orale</name>
    <dbReference type="NCBI Taxonomy" id="2121"/>
    <lineage>
        <taxon>Bacteria</taxon>
        <taxon>Bacillati</taxon>
        <taxon>Mycoplasmatota</taxon>
        <taxon>Mycoplasmoidales</taxon>
        <taxon>Metamycoplasmataceae</taxon>
        <taxon>Metamycoplasma</taxon>
    </lineage>
</organism>
<proteinExistence type="predicted"/>
<dbReference type="EMBL" id="LR214940">
    <property type="protein sequence ID" value="VEU55209.1"/>
    <property type="molecule type" value="Genomic_DNA"/>
</dbReference>
<dbReference type="AlphaFoldDB" id="A0A448ZVG8"/>
<keyword evidence="2" id="KW-1185">Reference proteome</keyword>
<evidence type="ECO:0000313" key="2">
    <source>
        <dbReference type="Proteomes" id="UP000290482"/>
    </source>
</evidence>
<name>A0A448ZVG8_METOS</name>
<dbReference type="Proteomes" id="UP000290482">
    <property type="component" value="Chromosome"/>
</dbReference>
<dbReference type="KEGG" id="mob:NCTC10112_00096"/>
<evidence type="ECO:0000313" key="1">
    <source>
        <dbReference type="EMBL" id="VEU55209.1"/>
    </source>
</evidence>
<gene>
    <name evidence="1" type="ORF">NCTC10112_00096</name>
</gene>
<accession>A0A448ZVG8</accession>